<accession>A0AAV0LGD1</accession>
<dbReference type="AlphaFoldDB" id="A0AAV0LGD1"/>
<evidence type="ECO:0000313" key="1">
    <source>
        <dbReference type="EMBL" id="CAI0432494.1"/>
    </source>
</evidence>
<name>A0AAV0LGD1_9ROSI</name>
<proteinExistence type="predicted"/>
<organism evidence="1 2">
    <name type="scientific">Linum tenue</name>
    <dbReference type="NCBI Taxonomy" id="586396"/>
    <lineage>
        <taxon>Eukaryota</taxon>
        <taxon>Viridiplantae</taxon>
        <taxon>Streptophyta</taxon>
        <taxon>Embryophyta</taxon>
        <taxon>Tracheophyta</taxon>
        <taxon>Spermatophyta</taxon>
        <taxon>Magnoliopsida</taxon>
        <taxon>eudicotyledons</taxon>
        <taxon>Gunneridae</taxon>
        <taxon>Pentapetalae</taxon>
        <taxon>rosids</taxon>
        <taxon>fabids</taxon>
        <taxon>Malpighiales</taxon>
        <taxon>Linaceae</taxon>
        <taxon>Linum</taxon>
    </lineage>
</organism>
<keyword evidence="2" id="KW-1185">Reference proteome</keyword>
<comment type="caution">
    <text evidence="1">The sequence shown here is derived from an EMBL/GenBank/DDBJ whole genome shotgun (WGS) entry which is preliminary data.</text>
</comment>
<reference evidence="1" key="1">
    <citation type="submission" date="2022-08" db="EMBL/GenBank/DDBJ databases">
        <authorList>
            <person name="Gutierrez-Valencia J."/>
        </authorList>
    </citation>
    <scope>NUCLEOTIDE SEQUENCE</scope>
</reference>
<gene>
    <name evidence="1" type="ORF">LITE_LOCUS23472</name>
</gene>
<dbReference type="Proteomes" id="UP001154282">
    <property type="component" value="Unassembled WGS sequence"/>
</dbReference>
<sequence>MDQSVAIVQFTTKANGLGCLMSSFKKIDSCQVEY</sequence>
<protein>
    <submittedName>
        <fullName evidence="1">Uncharacterized protein</fullName>
    </submittedName>
</protein>
<dbReference type="EMBL" id="CAMGYJ010000006">
    <property type="protein sequence ID" value="CAI0432494.1"/>
    <property type="molecule type" value="Genomic_DNA"/>
</dbReference>
<evidence type="ECO:0000313" key="2">
    <source>
        <dbReference type="Proteomes" id="UP001154282"/>
    </source>
</evidence>